<dbReference type="EMBL" id="JDRX01000015">
    <property type="protein sequence ID" value="KGN01998.1"/>
    <property type="molecule type" value="Genomic_DNA"/>
</dbReference>
<evidence type="ECO:0000256" key="1">
    <source>
        <dbReference type="SAM" id="MobiDB-lite"/>
    </source>
</evidence>
<feature type="region of interest" description="Disordered" evidence="1">
    <location>
        <begin position="138"/>
        <end position="168"/>
    </location>
</feature>
<name>A0AA89CN66_CLONO</name>
<feature type="compositionally biased region" description="Basic residues" evidence="1">
    <location>
        <begin position="145"/>
        <end position="154"/>
    </location>
</feature>
<proteinExistence type="predicted"/>
<feature type="compositionally biased region" description="Basic and acidic residues" evidence="1">
    <location>
        <begin position="155"/>
        <end position="168"/>
    </location>
</feature>
<evidence type="ECO:0000313" key="2">
    <source>
        <dbReference type="EMBL" id="KGN01998.1"/>
    </source>
</evidence>
<evidence type="ECO:0000313" key="3">
    <source>
        <dbReference type="Proteomes" id="UP000030016"/>
    </source>
</evidence>
<organism evidence="2 3">
    <name type="scientific">Clostridium novyi A str. 4570</name>
    <dbReference type="NCBI Taxonomy" id="1444290"/>
    <lineage>
        <taxon>Bacteria</taxon>
        <taxon>Bacillati</taxon>
        <taxon>Bacillota</taxon>
        <taxon>Clostridia</taxon>
        <taxon>Eubacteriales</taxon>
        <taxon>Clostridiaceae</taxon>
        <taxon>Clostridium</taxon>
    </lineage>
</organism>
<dbReference type="Proteomes" id="UP000030016">
    <property type="component" value="Unassembled WGS sequence"/>
</dbReference>
<dbReference type="AlphaFoldDB" id="A0AA89CN66"/>
<comment type="caution">
    <text evidence="2">The sequence shown here is derived from an EMBL/GenBank/DDBJ whole genome shotgun (WGS) entry which is preliminary data.</text>
</comment>
<protein>
    <submittedName>
        <fullName evidence="2">Uncharacterized protein</fullName>
    </submittedName>
</protein>
<reference evidence="2 3" key="1">
    <citation type="submission" date="2014-01" db="EMBL/GenBank/DDBJ databases">
        <title>Plasmidome dynamics in the species complex Clostridium novyi sensu lato converts strains of independent lineages into distinctly different pathogens.</title>
        <authorList>
            <person name="Skarin H."/>
            <person name="Segerman B."/>
        </authorList>
    </citation>
    <scope>NUCLEOTIDE SEQUENCE [LARGE SCALE GENOMIC DNA]</scope>
    <source>
        <strain evidence="2 3">4570</strain>
    </source>
</reference>
<accession>A0AA89CN66</accession>
<dbReference type="RefSeq" id="WP_039249970.1">
    <property type="nucleotide sequence ID" value="NZ_JDRX01000015.1"/>
</dbReference>
<gene>
    <name evidence="2" type="ORF">Z969_07320</name>
</gene>
<sequence length="221" mass="25475">MSKHRKSKKYSRSYDEINEYNDYGYNDEYGNQYMNGENDSVFNKLSSILGNIDMNQITSLLNVLGVIGKTSGKSVAKNDQANSGKESDNSYDSDINIFELVSQAKAVNDMIMNENAEIYNDENNKVNDEEVDSEYLEVKEENNKRSKHGKKKSHKNEESKREEEEKEKINYDNSENIYQNNFKEYSDDPIVVLLSAMQSLVVEDKARIINKILELYVDGKI</sequence>